<proteinExistence type="predicted"/>
<keyword evidence="4" id="KW-1185">Reference proteome</keyword>
<dbReference type="SUPFAM" id="SSF52047">
    <property type="entry name" value="RNI-like"/>
    <property type="match status" value="1"/>
</dbReference>
<organism evidence="3 4">
    <name type="scientific">Haematococcus lacustris</name>
    <name type="common">Green alga</name>
    <name type="synonym">Haematococcus pluvialis</name>
    <dbReference type="NCBI Taxonomy" id="44745"/>
    <lineage>
        <taxon>Eukaryota</taxon>
        <taxon>Viridiplantae</taxon>
        <taxon>Chlorophyta</taxon>
        <taxon>core chlorophytes</taxon>
        <taxon>Chlorophyceae</taxon>
        <taxon>CS clade</taxon>
        <taxon>Chlamydomonadales</taxon>
        <taxon>Haematococcaceae</taxon>
        <taxon>Haematococcus</taxon>
    </lineage>
</organism>
<evidence type="ECO:0000256" key="1">
    <source>
        <dbReference type="ARBA" id="ARBA00004430"/>
    </source>
</evidence>
<accession>A0A699YNY3</accession>
<comment type="caution">
    <text evidence="3">The sequence shown here is derived from an EMBL/GenBank/DDBJ whole genome shotgun (WGS) entry which is preliminary data.</text>
</comment>
<protein>
    <submittedName>
        <fullName evidence="3">Uncharacterized protein</fullName>
    </submittedName>
</protein>
<sequence>MEELTTALVKLGSIPARLLNSFPRLTALAIGSYSIPCSSLASLFSHPQLALQLQQLDLTGTTVLHANEAKVSEQFENPGQPGQPGAIALDHLFHGLRLKQLSLDVHETKLMPDLQPLAPHLTQLCIVLEWCQRQPRALALLVGALPQLQVLTLMKQAGLQDVLQLLPALPRLHTLQLPHASIYEQQQLDALLAATQLTSIQLESIFNLTSRRTDAACSWQRLELTKYMDCASACCLPLHSLTQPLLLGGLSFSVLATEDQVQPQELLSLLQPLGGLVGRVKVLQLCDLDLADAADLARLCEGCTDVEFCGGSLTPSLDSWEQLVHYTTAVPPVTFKNNAGACSVAMRQLLWRLSKQAWAQGLDITIKHTAADLPKEAAGTESALMRFTDFKKPAKKPADNTKKPQTRDELLEAVRAERAERSKGRQRAAAATTLQVYVRYSGGYKEDSATVKLFWQGPSALQGPLGPSGPGPAPLQAPGSA</sequence>
<dbReference type="GO" id="GO:0005930">
    <property type="term" value="C:axoneme"/>
    <property type="evidence" value="ECO:0007669"/>
    <property type="project" value="UniProtKB-SubCell"/>
</dbReference>
<feature type="region of interest" description="Disordered" evidence="2">
    <location>
        <begin position="458"/>
        <end position="481"/>
    </location>
</feature>
<gene>
    <name evidence="3" type="ORF">HaLaN_06438</name>
</gene>
<evidence type="ECO:0000313" key="3">
    <source>
        <dbReference type="EMBL" id="GFH11015.1"/>
    </source>
</evidence>
<name>A0A699YNY3_HAELA</name>
<evidence type="ECO:0000256" key="2">
    <source>
        <dbReference type="SAM" id="MobiDB-lite"/>
    </source>
</evidence>
<dbReference type="Proteomes" id="UP000485058">
    <property type="component" value="Unassembled WGS sequence"/>
</dbReference>
<comment type="subcellular location">
    <subcellularLocation>
        <location evidence="1">Cytoplasm</location>
        <location evidence="1">Cytoskeleton</location>
        <location evidence="1">Cilium axoneme</location>
    </subcellularLocation>
</comment>
<dbReference type="EMBL" id="BLLF01000366">
    <property type="protein sequence ID" value="GFH11015.1"/>
    <property type="molecule type" value="Genomic_DNA"/>
</dbReference>
<dbReference type="Gene3D" id="3.80.10.10">
    <property type="entry name" value="Ribonuclease Inhibitor"/>
    <property type="match status" value="1"/>
</dbReference>
<evidence type="ECO:0000313" key="4">
    <source>
        <dbReference type="Proteomes" id="UP000485058"/>
    </source>
</evidence>
<reference evidence="3 4" key="1">
    <citation type="submission" date="2020-02" db="EMBL/GenBank/DDBJ databases">
        <title>Draft genome sequence of Haematococcus lacustris strain NIES-144.</title>
        <authorList>
            <person name="Morimoto D."/>
            <person name="Nakagawa S."/>
            <person name="Yoshida T."/>
            <person name="Sawayama S."/>
        </authorList>
    </citation>
    <scope>NUCLEOTIDE SEQUENCE [LARGE SCALE GENOMIC DNA]</scope>
    <source>
        <strain evidence="3 4">NIES-144</strain>
    </source>
</reference>
<dbReference type="InterPro" id="IPR032675">
    <property type="entry name" value="LRR_dom_sf"/>
</dbReference>
<dbReference type="AlphaFoldDB" id="A0A699YNY3"/>